<comment type="subcellular location">
    <subcellularLocation>
        <location evidence="1">Membrane</location>
        <topology evidence="1">Single-pass type I membrane protein</topology>
    </subcellularLocation>
</comment>
<organism evidence="10 11">
    <name type="scientific">Cinchona calisaya</name>
    <dbReference type="NCBI Taxonomy" id="153742"/>
    <lineage>
        <taxon>Eukaryota</taxon>
        <taxon>Viridiplantae</taxon>
        <taxon>Streptophyta</taxon>
        <taxon>Embryophyta</taxon>
        <taxon>Tracheophyta</taxon>
        <taxon>Spermatophyta</taxon>
        <taxon>Magnoliopsida</taxon>
        <taxon>eudicotyledons</taxon>
        <taxon>Gunneridae</taxon>
        <taxon>Pentapetalae</taxon>
        <taxon>asterids</taxon>
        <taxon>lamiids</taxon>
        <taxon>Gentianales</taxon>
        <taxon>Rubiaceae</taxon>
        <taxon>Cinchonoideae</taxon>
        <taxon>Cinchoneae</taxon>
        <taxon>Cinchona</taxon>
    </lineage>
</organism>
<dbReference type="PANTHER" id="PTHR27000:SF775">
    <property type="entry name" value="PLANT INTRACELLULAR RAS-GROUP-RELATED LRR PROTEIN 3"/>
    <property type="match status" value="1"/>
</dbReference>
<evidence type="ECO:0000256" key="6">
    <source>
        <dbReference type="ARBA" id="ARBA00022989"/>
    </source>
</evidence>
<dbReference type="Pfam" id="PF00560">
    <property type="entry name" value="LRR_1"/>
    <property type="match status" value="6"/>
</dbReference>
<keyword evidence="5" id="KW-0677">Repeat</keyword>
<dbReference type="PANTHER" id="PTHR27000">
    <property type="entry name" value="LEUCINE-RICH REPEAT RECEPTOR-LIKE PROTEIN KINASE FAMILY PROTEIN-RELATED"/>
    <property type="match status" value="1"/>
</dbReference>
<proteinExistence type="predicted"/>
<keyword evidence="11" id="KW-1185">Reference proteome</keyword>
<dbReference type="GO" id="GO:0016020">
    <property type="term" value="C:membrane"/>
    <property type="evidence" value="ECO:0007669"/>
    <property type="project" value="UniProtKB-SubCell"/>
</dbReference>
<comment type="caution">
    <text evidence="10">The sequence shown here is derived from an EMBL/GenBank/DDBJ whole genome shotgun (WGS) entry which is preliminary data.</text>
</comment>
<name>A0ABD2YV40_9GENT</name>
<evidence type="ECO:0000256" key="3">
    <source>
        <dbReference type="ARBA" id="ARBA00022692"/>
    </source>
</evidence>
<dbReference type="AlphaFoldDB" id="A0ABD2YV40"/>
<keyword evidence="8" id="KW-0675">Receptor</keyword>
<evidence type="ECO:0000256" key="1">
    <source>
        <dbReference type="ARBA" id="ARBA00004479"/>
    </source>
</evidence>
<evidence type="ECO:0000256" key="2">
    <source>
        <dbReference type="ARBA" id="ARBA00022614"/>
    </source>
</evidence>
<dbReference type="GO" id="GO:0051707">
    <property type="term" value="P:response to other organism"/>
    <property type="evidence" value="ECO:0007669"/>
    <property type="project" value="UniProtKB-ARBA"/>
</dbReference>
<keyword evidence="2" id="KW-0433">Leucine-rich repeat</keyword>
<evidence type="ECO:0000256" key="9">
    <source>
        <dbReference type="ARBA" id="ARBA00023180"/>
    </source>
</evidence>
<evidence type="ECO:0000313" key="10">
    <source>
        <dbReference type="EMBL" id="KAL3511199.1"/>
    </source>
</evidence>
<dbReference type="InterPro" id="IPR003591">
    <property type="entry name" value="Leu-rich_rpt_typical-subtyp"/>
</dbReference>
<evidence type="ECO:0000256" key="5">
    <source>
        <dbReference type="ARBA" id="ARBA00022737"/>
    </source>
</evidence>
<dbReference type="InterPro" id="IPR032675">
    <property type="entry name" value="LRR_dom_sf"/>
</dbReference>
<dbReference type="SMART" id="SM00369">
    <property type="entry name" value="LRR_TYP"/>
    <property type="match status" value="3"/>
</dbReference>
<protein>
    <submittedName>
        <fullName evidence="10">Uncharacterized protein</fullName>
    </submittedName>
</protein>
<keyword evidence="6" id="KW-1133">Transmembrane helix</keyword>
<accession>A0ABD2YV40</accession>
<sequence length="279" mass="30779">MSSLTNLSRLDLSFNRLNLSSIPTWLVDLPSIYIIHLAGCGIKGEIPGNLQSAAGRWEELDLSSNHLTGSIPAWLGSFHLSLLNLSVNSLSSKIPSTFTNFKDLSELDLHSNKLSGSLNWLFQMGKSFTGELSNVDLSNNRFTGDIEQIGKGRQLEISYLSLSHKFLRGELPTSVGSLGRLLSLDLSYNQLNSVLPESLEKASYLTNLNLQKNQFTGKIPQGFLKLKYLEELNLSDNLLSGEIPYGEPLIRFPKSSYSGNKGLCGKPLPPCKRSQTTYP</sequence>
<evidence type="ECO:0000256" key="7">
    <source>
        <dbReference type="ARBA" id="ARBA00023136"/>
    </source>
</evidence>
<dbReference type="GO" id="GO:0006952">
    <property type="term" value="P:defense response"/>
    <property type="evidence" value="ECO:0007669"/>
    <property type="project" value="UniProtKB-ARBA"/>
</dbReference>
<dbReference type="PRINTS" id="PR00019">
    <property type="entry name" value="LEURICHRPT"/>
</dbReference>
<dbReference type="InterPro" id="IPR001611">
    <property type="entry name" value="Leu-rich_rpt"/>
</dbReference>
<dbReference type="EMBL" id="JBJUIK010000012">
    <property type="protein sequence ID" value="KAL3511199.1"/>
    <property type="molecule type" value="Genomic_DNA"/>
</dbReference>
<dbReference type="FunFam" id="3.80.10.10:FF:000383">
    <property type="entry name" value="Leucine-rich repeat receptor protein kinase EMS1"/>
    <property type="match status" value="1"/>
</dbReference>
<keyword evidence="4" id="KW-0732">Signal</keyword>
<dbReference type="SUPFAM" id="SSF52058">
    <property type="entry name" value="L domain-like"/>
    <property type="match status" value="1"/>
</dbReference>
<reference evidence="10 11" key="1">
    <citation type="submission" date="2024-11" db="EMBL/GenBank/DDBJ databases">
        <title>A near-complete genome assembly of Cinchona calisaya.</title>
        <authorList>
            <person name="Lian D.C."/>
            <person name="Zhao X.W."/>
            <person name="Wei L."/>
        </authorList>
    </citation>
    <scope>NUCLEOTIDE SEQUENCE [LARGE SCALE GENOMIC DNA]</scope>
    <source>
        <tissue evidence="10">Nenye</tissue>
    </source>
</reference>
<keyword evidence="9" id="KW-0325">Glycoprotein</keyword>
<evidence type="ECO:0000256" key="8">
    <source>
        <dbReference type="ARBA" id="ARBA00023170"/>
    </source>
</evidence>
<evidence type="ECO:0000313" key="11">
    <source>
        <dbReference type="Proteomes" id="UP001630127"/>
    </source>
</evidence>
<keyword evidence="3" id="KW-0812">Transmembrane</keyword>
<evidence type="ECO:0000256" key="4">
    <source>
        <dbReference type="ARBA" id="ARBA00022729"/>
    </source>
</evidence>
<dbReference type="Gene3D" id="3.80.10.10">
    <property type="entry name" value="Ribonuclease Inhibitor"/>
    <property type="match status" value="1"/>
</dbReference>
<dbReference type="Proteomes" id="UP001630127">
    <property type="component" value="Unassembled WGS sequence"/>
</dbReference>
<keyword evidence="7" id="KW-0472">Membrane</keyword>
<gene>
    <name evidence="10" type="ORF">ACH5RR_030600</name>
</gene>